<organism evidence="2 3">
    <name type="scientific">Hirsutella rhossiliensis</name>
    <dbReference type="NCBI Taxonomy" id="111463"/>
    <lineage>
        <taxon>Eukaryota</taxon>
        <taxon>Fungi</taxon>
        <taxon>Dikarya</taxon>
        <taxon>Ascomycota</taxon>
        <taxon>Pezizomycotina</taxon>
        <taxon>Sordariomycetes</taxon>
        <taxon>Hypocreomycetidae</taxon>
        <taxon>Hypocreales</taxon>
        <taxon>Ophiocordycipitaceae</taxon>
        <taxon>Hirsutella</taxon>
    </lineage>
</organism>
<name>A0A9P8MTT3_9HYPO</name>
<evidence type="ECO:0008006" key="4">
    <source>
        <dbReference type="Google" id="ProtNLM"/>
    </source>
</evidence>
<feature type="region of interest" description="Disordered" evidence="1">
    <location>
        <begin position="95"/>
        <end position="118"/>
    </location>
</feature>
<keyword evidence="3" id="KW-1185">Reference proteome</keyword>
<evidence type="ECO:0000256" key="1">
    <source>
        <dbReference type="SAM" id="MobiDB-lite"/>
    </source>
</evidence>
<dbReference type="Proteomes" id="UP000824596">
    <property type="component" value="Unassembled WGS sequence"/>
</dbReference>
<proteinExistence type="predicted"/>
<accession>A0A9P8MTT3</accession>
<dbReference type="EMBL" id="JAIZPD010000007">
    <property type="protein sequence ID" value="KAH0961943.1"/>
    <property type="molecule type" value="Genomic_DNA"/>
</dbReference>
<dbReference type="OrthoDB" id="5367448at2759"/>
<gene>
    <name evidence="2" type="ORF">HRG_07023</name>
</gene>
<dbReference type="AlphaFoldDB" id="A0A9P8MTT3"/>
<protein>
    <recommendedName>
        <fullName evidence="4">Pal1-like protein</fullName>
    </recommendedName>
</protein>
<dbReference type="RefSeq" id="XP_044719456.1">
    <property type="nucleotide sequence ID" value="XM_044865494.1"/>
</dbReference>
<dbReference type="GeneID" id="68356152"/>
<comment type="caution">
    <text evidence="2">The sequence shown here is derived from an EMBL/GenBank/DDBJ whole genome shotgun (WGS) entry which is preliminary data.</text>
</comment>
<reference evidence="2" key="1">
    <citation type="submission" date="2021-09" db="EMBL/GenBank/DDBJ databases">
        <title>A high-quality genome of the endoparasitic fungus Hirsutella rhossiliensis with a comparison of Hirsutella genomes reveals transposable elements contributing to genome size variation.</title>
        <authorList>
            <person name="Lin R."/>
            <person name="Jiao Y."/>
            <person name="Sun X."/>
            <person name="Ling J."/>
            <person name="Xie B."/>
            <person name="Cheng X."/>
        </authorList>
    </citation>
    <scope>NUCLEOTIDE SEQUENCE</scope>
    <source>
        <strain evidence="2">HR02</strain>
    </source>
</reference>
<evidence type="ECO:0000313" key="3">
    <source>
        <dbReference type="Proteomes" id="UP000824596"/>
    </source>
</evidence>
<sequence>MAASASQALRSMRERSIRVLVTPTPLTFAERRSVLQVLEQHGPVEVFKMTPGFNANFMSVTKHSATASRLVASSPLTYSIPVPRETTEVSLAGIDEPAPFDAHPPLTSGAAASDRDSVPDSQYKEFKLNVFPEPDYQHRFAMAPSPLCQPWPPVYEQDRSFMAAVLKQSLPRTIAAKGLAHWFLDFNKPAQSYKARRLQLKSWLPSKMKG</sequence>
<evidence type="ECO:0000313" key="2">
    <source>
        <dbReference type="EMBL" id="KAH0961943.1"/>
    </source>
</evidence>